<organism evidence="5 6">
    <name type="scientific">Buddleja alternifolia</name>
    <dbReference type="NCBI Taxonomy" id="168488"/>
    <lineage>
        <taxon>Eukaryota</taxon>
        <taxon>Viridiplantae</taxon>
        <taxon>Streptophyta</taxon>
        <taxon>Embryophyta</taxon>
        <taxon>Tracheophyta</taxon>
        <taxon>Spermatophyta</taxon>
        <taxon>Magnoliopsida</taxon>
        <taxon>eudicotyledons</taxon>
        <taxon>Gunneridae</taxon>
        <taxon>Pentapetalae</taxon>
        <taxon>asterids</taxon>
        <taxon>lamiids</taxon>
        <taxon>Lamiales</taxon>
        <taxon>Scrophulariaceae</taxon>
        <taxon>Buddlejeae</taxon>
        <taxon>Buddleja</taxon>
    </lineage>
</organism>
<dbReference type="InterPro" id="IPR025558">
    <property type="entry name" value="DUF4283"/>
</dbReference>
<dbReference type="EMBL" id="WHWC01000012">
    <property type="protein sequence ID" value="KAG8372571.1"/>
    <property type="molecule type" value="Genomic_DNA"/>
</dbReference>
<dbReference type="Pfam" id="PF03372">
    <property type="entry name" value="Exo_endo_phos"/>
    <property type="match status" value="1"/>
</dbReference>
<dbReference type="Pfam" id="PF13966">
    <property type="entry name" value="zf-RVT"/>
    <property type="match status" value="1"/>
</dbReference>
<evidence type="ECO:0000313" key="6">
    <source>
        <dbReference type="Proteomes" id="UP000826271"/>
    </source>
</evidence>
<dbReference type="PROSITE" id="PS50181">
    <property type="entry name" value="FBOX"/>
    <property type="match status" value="1"/>
</dbReference>
<keyword evidence="1" id="KW-0479">Metal-binding</keyword>
<evidence type="ECO:0000259" key="3">
    <source>
        <dbReference type="PROSITE" id="PS50158"/>
    </source>
</evidence>
<dbReference type="GO" id="GO:0008270">
    <property type="term" value="F:zinc ion binding"/>
    <property type="evidence" value="ECO:0007669"/>
    <property type="project" value="UniProtKB-KW"/>
</dbReference>
<gene>
    <name evidence="5" type="ORF">BUALT_Bualt12G0079900</name>
</gene>
<dbReference type="Gene3D" id="3.30.420.10">
    <property type="entry name" value="Ribonuclease H-like superfamily/Ribonuclease H"/>
    <property type="match status" value="1"/>
</dbReference>
<dbReference type="GO" id="GO:0003676">
    <property type="term" value="F:nucleic acid binding"/>
    <property type="evidence" value="ECO:0007669"/>
    <property type="project" value="InterPro"/>
</dbReference>
<dbReference type="InterPro" id="IPR002156">
    <property type="entry name" value="RNaseH_domain"/>
</dbReference>
<feature type="region of interest" description="Disordered" evidence="2">
    <location>
        <begin position="508"/>
        <end position="554"/>
    </location>
</feature>
<dbReference type="CDD" id="cd22157">
    <property type="entry name" value="F-box_AtFBW1-like"/>
    <property type="match status" value="1"/>
</dbReference>
<evidence type="ECO:0008006" key="7">
    <source>
        <dbReference type="Google" id="ProtNLM"/>
    </source>
</evidence>
<dbReference type="InterPro" id="IPR001810">
    <property type="entry name" value="F-box_dom"/>
</dbReference>
<dbReference type="SMART" id="SM00256">
    <property type="entry name" value="FBOX"/>
    <property type="match status" value="1"/>
</dbReference>
<dbReference type="Gene3D" id="1.20.1280.50">
    <property type="match status" value="1"/>
</dbReference>
<sequence length="1777" mass="200919">MASYEEESLPRDVIIEILSWLPPETILKFKRVCRSWRSTITRDAKFIAKHNLRNKNTNGRIIIVTEDYPNPYEALKLRILSDTNPAIIQDNTKLVSPQNKRVMGFYRVTSSCNGLFCYASGPDDCGIQLCNPGARWATRIPHICFTNGSGLFDLYYGVGYDPFTNDYKVIKLRPAAMCPVFIQPGEVAIYSVKTKKWRRLDVQVPSDIPIGRICHVWMMKEYGVAKSWTKKCSVVLRNDITRCIEVTPGGKIMCSIHLFLLAFMDCEQILNALVDTTSNLNVASDPEIPQLNFEEINAFTLIGRILSEKSFKPNAVKNTLLKAWNPRFGMEMNSVEENKYAFIFKEKSDLDKVLNMAPWSFRGHLVILRQWDPDESVENINLDSALFWVQVRNLPVRSINTATAKIIGDTIGRFVKTDLVSESQRWRKALRIRVELNVHKPLTDSIKFQNLQGNVICVEIQYERLSDFCFRCGLIGHKFPSCPNAINPSIPPDNSSFPFGPWLRSESTLSVKPSSPPSQISPMAVEVSGNNPIPINPNPKTSQNPKNLTQNSHVDPCKDSTERLNVACQLGSNTCSVQLQNPRTSQPSLLPSPSKPLIAEDLNPDNPDCPMATLIVPDMMGYQLSSFSPSSSRNAMERAQEKGKGPMVSKNLKLNIIAQNLLLHQSPKPTIAQNINLPLQISLTSPSTLHLRLGRFLPSLNDQTLSPNSQLIIPEPKNYYPPQNCNAILESFENVPFDMIHSVSTMHHINGDNSEVNMMSENKVIVTERKITKKPKKIEPLCCSRPGRVEEIVSMRILSWNYRGIAHPTTRRTLRALLSDLKPDIVFLSELKSSLLSPLSSLLSSLNFSSQHFVPPIGFSRGLCMAWESHIDIQITVHIKFLINSLVTPLNNSPPWQFTCVHGPYLSMAKPKFWSLLEAIGNTFGGPWALIGDFNDIVSQSEKKGGRQFTSSSSGGLKGFIDDGGLVDLGFAGTPYTWNNKPDGMANIQLRLDRGLANSSWISLLPHASVTHLPAINSDHKPLLLITDPSKLSGPKPFRFENMWTRDASCRQVIVDSWAEGAHSLVGIKISQSSPPISHIMYADDLLIFGQAKEDNVECISDCISIYESWSGQMVSKEKSVIHFSNTINQVKRQAICLKLGFRECNHKSKHLGFPFCKPASRVKEFDDLINCVGKKLSGWKARNLSYTGRNVLIKGVAQSIPIYFLSLHDIPVTVCEKLDRMFRNFWWGDKDGKGNLRLCSWNFICSPKEFGGLGLRKLRDMNRALVSKLAWKICVESSLWTNFLRSKYLRDTHFLDQNETPRSSSKIWKSIMASKDSIKKGLCFTVSPSNFIRTWIDPWIPFISGFKPPDTLLNEEREAQSYLVNYFIDQPSLNWNVSALNMFFQSQIVSKILKIRIPSLMEPRRILWIPSKNGKFSVASSYLTDNGERFVGNQRGETLFWKAFWKTRVHEHFKIFLWRVLVEAIPTGAHLNRIIQEFDPTCILCHASVETTEHIFLFCPVARNAWWRSKWGFKTDSFVGKSMFEFVAFLLDKDNHSFSDDSQQLEFLQFAVCLMDSLWRNRNNHLHGNVLIPLDKLVAGTESKALEHLSAQLTSRKRNIIMDRMSQTSPLGPESLRVSVDAAFKNGNMCSRVVVRDVSNHILFAAALLNVVVDARDAELQAIREACNWLEGAPFPSIKFESDCLGMIRGIRNLNEILDWRYETLSLDLHAIFGSKPGWSMEFIKRDCNMLAHNICQWGLARNWKGIIPLNLLPTDLFCNEGVISPDYVPFFAGLI</sequence>
<dbReference type="Proteomes" id="UP000826271">
    <property type="component" value="Unassembled WGS sequence"/>
</dbReference>
<dbReference type="InterPro" id="IPR005135">
    <property type="entry name" value="Endo/exonuclease/phosphatase"/>
</dbReference>
<evidence type="ECO:0000313" key="5">
    <source>
        <dbReference type="EMBL" id="KAG8372571.1"/>
    </source>
</evidence>
<dbReference type="InterPro" id="IPR026960">
    <property type="entry name" value="RVT-Znf"/>
</dbReference>
<name>A0AAV6WWT7_9LAMI</name>
<feature type="compositionally biased region" description="Polar residues" evidence="2">
    <location>
        <begin position="540"/>
        <end position="553"/>
    </location>
</feature>
<dbReference type="InterPro" id="IPR036397">
    <property type="entry name" value="RNaseH_sf"/>
</dbReference>
<dbReference type="PANTHER" id="PTHR33116">
    <property type="entry name" value="REVERSE TRANSCRIPTASE ZINC-BINDING DOMAIN-CONTAINING PROTEIN-RELATED-RELATED"/>
    <property type="match status" value="1"/>
</dbReference>
<dbReference type="InterPro" id="IPR044730">
    <property type="entry name" value="RNase_H-like_dom_plant"/>
</dbReference>
<keyword evidence="1" id="KW-0863">Zinc-finger</keyword>
<feature type="domain" description="CCHC-type" evidence="3">
    <location>
        <begin position="469"/>
        <end position="484"/>
    </location>
</feature>
<protein>
    <recommendedName>
        <fullName evidence="7">F-box domain-containing protein</fullName>
    </recommendedName>
</protein>
<dbReference type="InterPro" id="IPR025836">
    <property type="entry name" value="Zn_knuckle_CX2CX4HX4C"/>
</dbReference>
<feature type="domain" description="F-box" evidence="4">
    <location>
        <begin position="3"/>
        <end position="49"/>
    </location>
</feature>
<keyword evidence="1" id="KW-0862">Zinc</keyword>
<evidence type="ECO:0000259" key="4">
    <source>
        <dbReference type="PROSITE" id="PS50181"/>
    </source>
</evidence>
<accession>A0AAV6WWT7</accession>
<dbReference type="GO" id="GO:0004523">
    <property type="term" value="F:RNA-DNA hybrid ribonuclease activity"/>
    <property type="evidence" value="ECO:0007669"/>
    <property type="project" value="InterPro"/>
</dbReference>
<dbReference type="SUPFAM" id="SSF56219">
    <property type="entry name" value="DNase I-like"/>
    <property type="match status" value="1"/>
</dbReference>
<dbReference type="SUPFAM" id="SSF81383">
    <property type="entry name" value="F-box domain"/>
    <property type="match status" value="1"/>
</dbReference>
<dbReference type="PROSITE" id="PS50158">
    <property type="entry name" value="ZF_CCHC"/>
    <property type="match status" value="1"/>
</dbReference>
<evidence type="ECO:0000256" key="1">
    <source>
        <dbReference type="PROSITE-ProRule" id="PRU00047"/>
    </source>
</evidence>
<dbReference type="InterPro" id="IPR036047">
    <property type="entry name" value="F-box-like_dom_sf"/>
</dbReference>
<dbReference type="InterPro" id="IPR036691">
    <property type="entry name" value="Endo/exonu/phosph_ase_sf"/>
</dbReference>
<dbReference type="Gene3D" id="3.60.10.10">
    <property type="entry name" value="Endonuclease/exonuclease/phosphatase"/>
    <property type="match status" value="1"/>
</dbReference>
<dbReference type="Pfam" id="PF13456">
    <property type="entry name" value="RVT_3"/>
    <property type="match status" value="1"/>
</dbReference>
<comment type="caution">
    <text evidence="5">The sequence shown here is derived from an EMBL/GenBank/DDBJ whole genome shotgun (WGS) entry which is preliminary data.</text>
</comment>
<reference evidence="5" key="1">
    <citation type="submission" date="2019-10" db="EMBL/GenBank/DDBJ databases">
        <authorList>
            <person name="Zhang R."/>
            <person name="Pan Y."/>
            <person name="Wang J."/>
            <person name="Ma R."/>
            <person name="Yu S."/>
        </authorList>
    </citation>
    <scope>NUCLEOTIDE SEQUENCE</scope>
    <source>
        <strain evidence="5">LA-IB0</strain>
        <tissue evidence="5">Leaf</tissue>
    </source>
</reference>
<dbReference type="CDD" id="cd06222">
    <property type="entry name" value="RNase_H_like"/>
    <property type="match status" value="1"/>
</dbReference>
<dbReference type="Pfam" id="PF14392">
    <property type="entry name" value="zf-CCHC_4"/>
    <property type="match status" value="1"/>
</dbReference>
<keyword evidence="6" id="KW-1185">Reference proteome</keyword>
<evidence type="ECO:0000256" key="2">
    <source>
        <dbReference type="SAM" id="MobiDB-lite"/>
    </source>
</evidence>
<dbReference type="Pfam" id="PF00646">
    <property type="entry name" value="F-box"/>
    <property type="match status" value="1"/>
</dbReference>
<dbReference type="InterPro" id="IPR001878">
    <property type="entry name" value="Znf_CCHC"/>
</dbReference>
<dbReference type="PANTHER" id="PTHR33116:SF86">
    <property type="entry name" value="REVERSE TRANSCRIPTASE DOMAIN-CONTAINING PROTEIN"/>
    <property type="match status" value="1"/>
</dbReference>
<proteinExistence type="predicted"/>
<feature type="compositionally biased region" description="Polar residues" evidence="2">
    <location>
        <begin position="508"/>
        <end position="521"/>
    </location>
</feature>
<dbReference type="Pfam" id="PF14111">
    <property type="entry name" value="DUF4283"/>
    <property type="match status" value="1"/>
</dbReference>